<evidence type="ECO:0000256" key="2">
    <source>
        <dbReference type="ARBA" id="ARBA00004429"/>
    </source>
</evidence>
<feature type="transmembrane region" description="Helical" evidence="12">
    <location>
        <begin position="268"/>
        <end position="289"/>
    </location>
</feature>
<protein>
    <recommendedName>
        <fullName evidence="4">Lipopolysaccharide export system permease protein LptF</fullName>
    </recommendedName>
</protein>
<dbReference type="PANTHER" id="PTHR33529">
    <property type="entry name" value="SLR0882 PROTEIN-RELATED"/>
    <property type="match status" value="1"/>
</dbReference>
<dbReference type="OrthoDB" id="9778062at2"/>
<dbReference type="GO" id="GO:0015920">
    <property type="term" value="P:lipopolysaccharide transport"/>
    <property type="evidence" value="ECO:0007669"/>
    <property type="project" value="TreeGrafter"/>
</dbReference>
<feature type="transmembrane region" description="Helical" evidence="12">
    <location>
        <begin position="54"/>
        <end position="76"/>
    </location>
</feature>
<comment type="subcellular location">
    <subcellularLocation>
        <location evidence="2">Cell inner membrane</location>
        <topology evidence="2">Multi-pass membrane protein</topology>
    </subcellularLocation>
</comment>
<keyword evidence="6" id="KW-1003">Cell membrane</keyword>
<comment type="similarity">
    <text evidence="3">Belongs to the LptF/LptG family.</text>
</comment>
<keyword evidence="8 12" id="KW-0812">Transmembrane</keyword>
<evidence type="ECO:0000256" key="7">
    <source>
        <dbReference type="ARBA" id="ARBA00022519"/>
    </source>
</evidence>
<dbReference type="NCBIfam" id="TIGR04407">
    <property type="entry name" value="LptF_YjgP"/>
    <property type="match status" value="1"/>
</dbReference>
<dbReference type="InterPro" id="IPR005495">
    <property type="entry name" value="LptG/LptF_permease"/>
</dbReference>
<organism evidence="13 14">
    <name type="scientific">Grimontia celer</name>
    <dbReference type="NCBI Taxonomy" id="1796497"/>
    <lineage>
        <taxon>Bacteria</taxon>
        <taxon>Pseudomonadati</taxon>
        <taxon>Pseudomonadota</taxon>
        <taxon>Gammaproteobacteria</taxon>
        <taxon>Vibrionales</taxon>
        <taxon>Vibrionaceae</taxon>
        <taxon>Grimontia</taxon>
    </lineage>
</organism>
<dbReference type="GO" id="GO:0055085">
    <property type="term" value="P:transmembrane transport"/>
    <property type="evidence" value="ECO:0007669"/>
    <property type="project" value="InterPro"/>
</dbReference>
<feature type="transmembrane region" description="Helical" evidence="12">
    <location>
        <begin position="301"/>
        <end position="322"/>
    </location>
</feature>
<evidence type="ECO:0000256" key="9">
    <source>
        <dbReference type="ARBA" id="ARBA00022989"/>
    </source>
</evidence>
<dbReference type="STRING" id="1796497.GCE9029_04069"/>
<dbReference type="PANTHER" id="PTHR33529:SF7">
    <property type="entry name" value="LIPOPOLYSACCHARIDE EXPORT SYSTEM PERMEASE PROTEIN LPTF"/>
    <property type="match status" value="1"/>
</dbReference>
<proteinExistence type="inferred from homology"/>
<feature type="transmembrane region" description="Helical" evidence="12">
    <location>
        <begin position="334"/>
        <end position="353"/>
    </location>
</feature>
<feature type="transmembrane region" description="Helical" evidence="12">
    <location>
        <begin position="97"/>
        <end position="120"/>
    </location>
</feature>
<dbReference type="InterPro" id="IPR030922">
    <property type="entry name" value="LptF"/>
</dbReference>
<comment type="subunit">
    <text evidence="11">Component of the lipopolysaccharide transport and assembly complex. The LptBFG transporter is composed of two ATP-binding proteins (LptB) and two transmembrane proteins (LptF and LptG).</text>
</comment>
<evidence type="ECO:0000256" key="3">
    <source>
        <dbReference type="ARBA" id="ARBA00007725"/>
    </source>
</evidence>
<accession>A0A128FAW1</accession>
<comment type="function">
    <text evidence="1">Part of the ABC transporter complex LptBFG involved in the translocation of lipopolysaccharide (LPS) from the inner membrane to the outer membrane.</text>
</comment>
<dbReference type="RefSeq" id="WP_062666346.1">
    <property type="nucleotide sequence ID" value="NZ_FIZX01000004.1"/>
</dbReference>
<dbReference type="EMBL" id="FIZX01000004">
    <property type="protein sequence ID" value="CZF83888.1"/>
    <property type="molecule type" value="Genomic_DNA"/>
</dbReference>
<evidence type="ECO:0000313" key="13">
    <source>
        <dbReference type="EMBL" id="CZF83888.1"/>
    </source>
</evidence>
<name>A0A128FAW1_9GAMM</name>
<evidence type="ECO:0000313" key="14">
    <source>
        <dbReference type="Proteomes" id="UP000071641"/>
    </source>
</evidence>
<gene>
    <name evidence="13" type="primary">lptF</name>
    <name evidence="13" type="ORF">GCE9029_04069</name>
</gene>
<evidence type="ECO:0000256" key="12">
    <source>
        <dbReference type="SAM" id="Phobius"/>
    </source>
</evidence>
<evidence type="ECO:0000256" key="10">
    <source>
        <dbReference type="ARBA" id="ARBA00023136"/>
    </source>
</evidence>
<evidence type="ECO:0000256" key="5">
    <source>
        <dbReference type="ARBA" id="ARBA00022448"/>
    </source>
</evidence>
<evidence type="ECO:0000256" key="11">
    <source>
        <dbReference type="ARBA" id="ARBA00026081"/>
    </source>
</evidence>
<dbReference type="Proteomes" id="UP000071641">
    <property type="component" value="Unassembled WGS sequence"/>
</dbReference>
<dbReference type="Pfam" id="PF03739">
    <property type="entry name" value="LptF_LptG"/>
    <property type="match status" value="1"/>
</dbReference>
<evidence type="ECO:0000256" key="6">
    <source>
        <dbReference type="ARBA" id="ARBA00022475"/>
    </source>
</evidence>
<keyword evidence="10 12" id="KW-0472">Membrane</keyword>
<evidence type="ECO:0000256" key="8">
    <source>
        <dbReference type="ARBA" id="ARBA00022692"/>
    </source>
</evidence>
<dbReference type="GO" id="GO:0043190">
    <property type="term" value="C:ATP-binding cassette (ABC) transporter complex"/>
    <property type="evidence" value="ECO:0007669"/>
    <property type="project" value="InterPro"/>
</dbReference>
<keyword evidence="14" id="KW-1185">Reference proteome</keyword>
<evidence type="ECO:0000256" key="1">
    <source>
        <dbReference type="ARBA" id="ARBA00002265"/>
    </source>
</evidence>
<keyword evidence="5" id="KW-0813">Transport</keyword>
<dbReference type="AlphaFoldDB" id="A0A128FAW1"/>
<keyword evidence="9 12" id="KW-1133">Transmembrane helix</keyword>
<keyword evidence="7" id="KW-0997">Cell inner membrane</keyword>
<sequence>MIIVRYLIRETVKTQLAVLFVLFLVFFSQKFIRVLANATDGSIPGSDVLTLVGLYMPSMGMLMLPLSLYIGILITFGRLYAESEITVMNATGIGNKFLIRAALYLAVITGTVAAFNALWLTPWANDKEIKVMESLEADTGLELLVQGQIQTTPDGQAVVFVSEITGDGKDLHKVFIAQPVPRGTLRPNVVVAEKGYISELPDGRQVLDLNDGMRYEGVPTLLDYTVTDYENYQVLIGQREVRQKHRDWDAVPTQSLINEPSAHAQAELQWRISLVLCIPLMTMIVVPLSAVNPRQGRFAKLFPAVLIYLAYFLSISAAKSAIEEGKLPPEIGLWSVNILALLVALMLISWDSLPMRKLKYRLRRAA</sequence>
<evidence type="ECO:0000256" key="4">
    <source>
        <dbReference type="ARBA" id="ARBA00014213"/>
    </source>
</evidence>
<reference evidence="14" key="1">
    <citation type="submission" date="2016-02" db="EMBL/GenBank/DDBJ databases">
        <authorList>
            <person name="Rodrigo-Torres Lidia"/>
            <person name="Arahal R.David."/>
        </authorList>
    </citation>
    <scope>NUCLEOTIDE SEQUENCE [LARGE SCALE GENOMIC DNA]</scope>
    <source>
        <strain evidence="14">CECT 9029</strain>
    </source>
</reference>